<gene>
    <name evidence="3" type="ORF">FQP34_24980</name>
</gene>
<dbReference type="InterPro" id="IPR013693">
    <property type="entry name" value="SpoIID/LytB_N"/>
</dbReference>
<feature type="transmembrane region" description="Helical" evidence="1">
    <location>
        <begin position="21"/>
        <end position="39"/>
    </location>
</feature>
<comment type="caution">
    <text evidence="3">The sequence shown here is derived from an EMBL/GenBank/DDBJ whole genome shotgun (WGS) entry which is preliminary data.</text>
</comment>
<dbReference type="AlphaFoldDB" id="A0A8B5XPP4"/>
<dbReference type="PANTHER" id="PTHR30032:SF4">
    <property type="entry name" value="AMIDASE ENHANCER"/>
    <property type="match status" value="1"/>
</dbReference>
<dbReference type="Proteomes" id="UP000317770">
    <property type="component" value="Unassembled WGS sequence"/>
</dbReference>
<feature type="domain" description="SH3b" evidence="2">
    <location>
        <begin position="775"/>
        <end position="837"/>
    </location>
</feature>
<dbReference type="Pfam" id="PF08239">
    <property type="entry name" value="SH3_3"/>
    <property type="match status" value="1"/>
</dbReference>
<dbReference type="InterPro" id="IPR013486">
    <property type="entry name" value="SpoIID/LytB"/>
</dbReference>
<dbReference type="SMART" id="SM00287">
    <property type="entry name" value="SH3b"/>
    <property type="match status" value="1"/>
</dbReference>
<dbReference type="InterPro" id="IPR036028">
    <property type="entry name" value="SH3-like_dom_sf"/>
</dbReference>
<dbReference type="GO" id="GO:0030435">
    <property type="term" value="P:sporulation resulting in formation of a cellular spore"/>
    <property type="evidence" value="ECO:0007669"/>
    <property type="project" value="InterPro"/>
</dbReference>
<dbReference type="PROSITE" id="PS51781">
    <property type="entry name" value="SH3B"/>
    <property type="match status" value="1"/>
</dbReference>
<organism evidence="3 4">
    <name type="scientific">Peribacillus simplex</name>
    <dbReference type="NCBI Taxonomy" id="1478"/>
    <lineage>
        <taxon>Bacteria</taxon>
        <taxon>Bacillati</taxon>
        <taxon>Bacillota</taxon>
        <taxon>Bacilli</taxon>
        <taxon>Bacillales</taxon>
        <taxon>Bacillaceae</taxon>
        <taxon>Peribacillus</taxon>
    </lineage>
</organism>
<evidence type="ECO:0000256" key="1">
    <source>
        <dbReference type="SAM" id="Phobius"/>
    </source>
</evidence>
<sequence length="837" mass="92217">MDGILLFRYIFKFRGGYSMKKVRFGIWMFVSLVLMLFLLPEISVKATSDPIIKVKLKSYLGNKSEITVEPEVTYTTNLANVKLESNKKYTLRVSGTDIVVLTDSKEIGKASEIEVKPETGNGPLSINGRTYLGSFRFIMEDGKFIRPYNSIGLEDYLKGVVPAEMPALWNQEALKAQAVAARTYAMSYINRTPDDTMSYQVYGGYTWHENSTKAVKATEGQVIGYGEKLHIGSDALFSSSNGGKTESNKNVWVGPELPYLMVKEDPYDPQAVWSFSVKKQQIDLTNLDLTKADTWWANTKETEQTPVISNIRAWLQKNGYTGKDIKITAVPHLSLHALTSGGRVSKGSITIEFIVKEKGKALQQSVILEDVTASKIRDIIGLSFMKSFLVDKVDTARDVINVSGKGYGHGVGLSQYGAKKAGEKGNTYHEILAFYYEGTSLKQAYEPEPEEVEPVKPDPAPVIPTPIPTPVPDPAPKDETAPAIKDIKTYYDSKTNQVKITFDTNEKAKVTVEVKDEKEQIIASLVKGDQKPSGSQLAIWDASKVSNGSYSFEVRAIDSSYNASSASVPFSLTKPDTAAPVIKNTNTSYDSKTNKVFLKYEINEKSKVIVQVKDAKGKIQATPINNAEKNAGVQWTSWNVSKVSNGKYSFEIATIDSNQNKSSATVPFTLTKPDTTAPSINHIKTSYDSKTSKVDLKYDINEKAKVTVQVKDAKGKILVTLTNNAEKNAGIQSASWNVTKESNGKYTFTITAIDPSKNKRTTTTSYTLNKPAAKNLTGKVNATKLNVRSKPSTSGKVLGSLKKNQIVTVITKSSSWYKIQYGKGTGYVHANYLTNVR</sequence>
<name>A0A8B5XPP4_9BACI</name>
<proteinExistence type="predicted"/>
<reference evidence="3 4" key="1">
    <citation type="submission" date="2019-07" db="EMBL/GenBank/DDBJ databases">
        <title>Genome assembly of Bacillus simplex strain GGC-P6A.</title>
        <authorList>
            <person name="Jennings M.E."/>
            <person name="Barton H.A."/>
        </authorList>
    </citation>
    <scope>NUCLEOTIDE SEQUENCE [LARGE SCALE GENOMIC DNA]</scope>
    <source>
        <strain evidence="3 4">GGC-P6A</strain>
    </source>
</reference>
<dbReference type="InterPro" id="IPR003646">
    <property type="entry name" value="SH3-like_bac-type"/>
</dbReference>
<evidence type="ECO:0000313" key="4">
    <source>
        <dbReference type="Proteomes" id="UP000317770"/>
    </source>
</evidence>
<dbReference type="InterPro" id="IPR051922">
    <property type="entry name" value="Bact_Sporulation_Assoc"/>
</dbReference>
<evidence type="ECO:0000259" key="2">
    <source>
        <dbReference type="PROSITE" id="PS51781"/>
    </source>
</evidence>
<dbReference type="Gene3D" id="2.60.40.4070">
    <property type="match status" value="2"/>
</dbReference>
<dbReference type="EMBL" id="VNKI01000015">
    <property type="protein sequence ID" value="TVX76535.1"/>
    <property type="molecule type" value="Genomic_DNA"/>
</dbReference>
<dbReference type="PANTHER" id="PTHR30032">
    <property type="entry name" value="N-ACETYLMURAMOYL-L-ALANINE AMIDASE-RELATED"/>
    <property type="match status" value="1"/>
</dbReference>
<dbReference type="NCBIfam" id="TIGR02669">
    <property type="entry name" value="SpoIID_LytB"/>
    <property type="match status" value="1"/>
</dbReference>
<dbReference type="GO" id="GO:0030288">
    <property type="term" value="C:outer membrane-bounded periplasmic space"/>
    <property type="evidence" value="ECO:0007669"/>
    <property type="project" value="TreeGrafter"/>
</dbReference>
<keyword evidence="1" id="KW-0472">Membrane</keyword>
<keyword evidence="1" id="KW-1133">Transmembrane helix</keyword>
<evidence type="ECO:0000313" key="3">
    <source>
        <dbReference type="EMBL" id="TVX76535.1"/>
    </source>
</evidence>
<keyword evidence="1" id="KW-0812">Transmembrane</keyword>
<dbReference type="CDD" id="cd00174">
    <property type="entry name" value="SH3"/>
    <property type="match status" value="1"/>
</dbReference>
<dbReference type="SUPFAM" id="SSF50044">
    <property type="entry name" value="SH3-domain"/>
    <property type="match status" value="1"/>
</dbReference>
<accession>A0A8B5XPP4</accession>
<dbReference type="Gene3D" id="2.30.30.40">
    <property type="entry name" value="SH3 Domains"/>
    <property type="match status" value="1"/>
</dbReference>
<protein>
    <submittedName>
        <fullName evidence="3">SpoIID/LytB domain-containing protein</fullName>
    </submittedName>
</protein>
<dbReference type="Pfam" id="PF08486">
    <property type="entry name" value="SpoIID"/>
    <property type="match status" value="1"/>
</dbReference>